<dbReference type="PANTHER" id="PTHR41252:SF1">
    <property type="entry name" value="BLR2505 PROTEIN"/>
    <property type="match status" value="1"/>
</dbReference>
<dbReference type="InterPro" id="IPR037401">
    <property type="entry name" value="SnoaL-like"/>
</dbReference>
<sequence length="168" mass="18174">MLGRTGPVVAQTVGGRPYKEPRMGLQMTARVTMGSQDTRASRNQGVVAQMYADLSRGDGEAVLSTLSETIEWVVAAGLPYGGTYRGREAVLVNVFARFDTQWDDFAVDPAELVAVEDVVIALGHYQGRGRETGKAMKARFAHAWRFEDGVPVSFETIADTGIMVAAMS</sequence>
<dbReference type="SUPFAM" id="SSF54427">
    <property type="entry name" value="NTF2-like"/>
    <property type="match status" value="1"/>
</dbReference>
<evidence type="ECO:0000313" key="2">
    <source>
        <dbReference type="EMBL" id="AVZ76069.1"/>
    </source>
</evidence>
<dbReference type="EMBL" id="CP026304">
    <property type="protein sequence ID" value="AVZ76069.1"/>
    <property type="molecule type" value="Genomic_DNA"/>
</dbReference>
<evidence type="ECO:0000259" key="1">
    <source>
        <dbReference type="Pfam" id="PF12680"/>
    </source>
</evidence>
<keyword evidence="3" id="KW-1185">Reference proteome</keyword>
<gene>
    <name evidence="2" type="ORF">SLUN_31530</name>
</gene>
<proteinExistence type="predicted"/>
<dbReference type="InterPro" id="IPR032710">
    <property type="entry name" value="NTF2-like_dom_sf"/>
</dbReference>
<evidence type="ECO:0000313" key="3">
    <source>
        <dbReference type="Proteomes" id="UP000244201"/>
    </source>
</evidence>
<dbReference type="KEGG" id="slk:SLUN_31530"/>
<protein>
    <submittedName>
        <fullName evidence="2">DUF4440 domain-containing protein</fullName>
    </submittedName>
</protein>
<organism evidence="2 3">
    <name type="scientific">Streptomyces lunaelactis</name>
    <dbReference type="NCBI Taxonomy" id="1535768"/>
    <lineage>
        <taxon>Bacteria</taxon>
        <taxon>Bacillati</taxon>
        <taxon>Actinomycetota</taxon>
        <taxon>Actinomycetes</taxon>
        <taxon>Kitasatosporales</taxon>
        <taxon>Streptomycetaceae</taxon>
        <taxon>Streptomyces</taxon>
    </lineage>
</organism>
<accession>A0A2R4TA93</accession>
<dbReference type="PANTHER" id="PTHR41252">
    <property type="entry name" value="BLR2505 PROTEIN"/>
    <property type="match status" value="1"/>
</dbReference>
<feature type="domain" description="SnoaL-like" evidence="1">
    <location>
        <begin position="47"/>
        <end position="149"/>
    </location>
</feature>
<dbReference type="Pfam" id="PF12680">
    <property type="entry name" value="SnoaL_2"/>
    <property type="match status" value="1"/>
</dbReference>
<dbReference type="AlphaFoldDB" id="A0A2R4TA93"/>
<name>A0A2R4TA93_9ACTN</name>
<dbReference type="Proteomes" id="UP000244201">
    <property type="component" value="Chromosome"/>
</dbReference>
<reference evidence="2 3" key="1">
    <citation type="submission" date="2018-01" db="EMBL/GenBank/DDBJ databases">
        <title>Complete genome sequence of Streptomyces lunaelactis MM109T, a Ferroverdin A producer isolated from cave moonmilk deposits.</title>
        <authorList>
            <person name="Naome A."/>
            <person name="Martinet L."/>
            <person name="Maciejewska M."/>
            <person name="Anderssen S."/>
            <person name="Adam D."/>
            <person name="Tenconi E."/>
            <person name="Deflandre B."/>
            <person name="Arguelles-Arias A."/>
            <person name="Calusinska M."/>
            <person name="Copieters W."/>
            <person name="Karim L."/>
            <person name="Hanikenne M."/>
            <person name="Baurain D."/>
            <person name="van Wezel G."/>
            <person name="Smargiasso N."/>
            <person name="de Pauw E."/>
            <person name="Delfosse P."/>
            <person name="Rigali S."/>
        </authorList>
    </citation>
    <scope>NUCLEOTIDE SEQUENCE [LARGE SCALE GENOMIC DNA]</scope>
    <source>
        <strain evidence="2 3">MM109</strain>
    </source>
</reference>
<dbReference type="Gene3D" id="3.10.450.50">
    <property type="match status" value="1"/>
</dbReference>